<feature type="compositionally biased region" description="Low complexity" evidence="1">
    <location>
        <begin position="392"/>
        <end position="402"/>
    </location>
</feature>
<feature type="compositionally biased region" description="Low complexity" evidence="1">
    <location>
        <begin position="251"/>
        <end position="271"/>
    </location>
</feature>
<dbReference type="OMA" id="YGRIREY"/>
<protein>
    <submittedName>
        <fullName evidence="2">Uncharacterized protein</fullName>
    </submittedName>
</protein>
<feature type="region of interest" description="Disordered" evidence="1">
    <location>
        <begin position="251"/>
        <end position="456"/>
    </location>
</feature>
<dbReference type="EMBL" id="KN817520">
    <property type="protein sequence ID" value="KJA28882.1"/>
    <property type="molecule type" value="Genomic_DNA"/>
</dbReference>
<evidence type="ECO:0000256" key="1">
    <source>
        <dbReference type="SAM" id="MobiDB-lite"/>
    </source>
</evidence>
<accession>A0A0D2LLN0</accession>
<evidence type="ECO:0000313" key="2">
    <source>
        <dbReference type="EMBL" id="KJA28882.1"/>
    </source>
</evidence>
<evidence type="ECO:0000313" key="3">
    <source>
        <dbReference type="Proteomes" id="UP000054270"/>
    </source>
</evidence>
<dbReference type="Proteomes" id="UP000054270">
    <property type="component" value="Unassembled WGS sequence"/>
</dbReference>
<dbReference type="AlphaFoldDB" id="A0A0D2LLN0"/>
<name>A0A0D2LLN0_HYPSF</name>
<dbReference type="OrthoDB" id="3362336at2759"/>
<sequence length="456" mass="50483">MFSRATRIQRLPTCRGATNQKLNIRLASTQPADAPPTRANAPARAKPSLRTAYLKTWRPVSDVAEYYGLIREIEKRYGKVLQVHLMKDYEDTMKYQMMSFVVFADPQSVSLIPEYGIDLTAPRSPIPKPSHEIGIDDVESRLFFEDNEASEPSKESTSDDASLLGFRLMRSTQDYLSDRLVRGLIYQNTPYRTMEHFQNWAGFTRLDPLNPSRNIKDEELFADPVGYDQIRMRAALQICARNVRPNFKRLATAPSSASTNSSQTASASGSARPTQPLPASTPKTETVPIKASHKTPKRKPEPEITPIPTPRVEDSSPGTVKEASPTSAVSEKPAPPTAETPSTDIPSKQPVQTTPPKKEKPEGPKLVIPPAVPKSNSVVRRKDPKPKIKTVKQAPPKQTSPKQTPPKQAPTKESPSKETSVKPKTTVDQQAKSQSQPEPPKPKGTLAKIWNLFGRS</sequence>
<keyword evidence="3" id="KW-1185">Reference proteome</keyword>
<gene>
    <name evidence="2" type="ORF">HYPSUDRAFT_197028</name>
</gene>
<reference evidence="3" key="1">
    <citation type="submission" date="2014-04" db="EMBL/GenBank/DDBJ databases">
        <title>Evolutionary Origins and Diversification of the Mycorrhizal Mutualists.</title>
        <authorList>
            <consortium name="DOE Joint Genome Institute"/>
            <consortium name="Mycorrhizal Genomics Consortium"/>
            <person name="Kohler A."/>
            <person name="Kuo A."/>
            <person name="Nagy L.G."/>
            <person name="Floudas D."/>
            <person name="Copeland A."/>
            <person name="Barry K.W."/>
            <person name="Cichocki N."/>
            <person name="Veneault-Fourrey C."/>
            <person name="LaButti K."/>
            <person name="Lindquist E.A."/>
            <person name="Lipzen A."/>
            <person name="Lundell T."/>
            <person name="Morin E."/>
            <person name="Murat C."/>
            <person name="Riley R."/>
            <person name="Ohm R."/>
            <person name="Sun H."/>
            <person name="Tunlid A."/>
            <person name="Henrissat B."/>
            <person name="Grigoriev I.V."/>
            <person name="Hibbett D.S."/>
            <person name="Martin F."/>
        </authorList>
    </citation>
    <scope>NUCLEOTIDE SEQUENCE [LARGE SCALE GENOMIC DNA]</scope>
    <source>
        <strain evidence="3">FD-334 SS-4</strain>
    </source>
</reference>
<proteinExistence type="predicted"/>
<organism evidence="2 3">
    <name type="scientific">Hypholoma sublateritium (strain FD-334 SS-4)</name>
    <dbReference type="NCBI Taxonomy" id="945553"/>
    <lineage>
        <taxon>Eukaryota</taxon>
        <taxon>Fungi</taxon>
        <taxon>Dikarya</taxon>
        <taxon>Basidiomycota</taxon>
        <taxon>Agaricomycotina</taxon>
        <taxon>Agaricomycetes</taxon>
        <taxon>Agaricomycetidae</taxon>
        <taxon>Agaricales</taxon>
        <taxon>Agaricineae</taxon>
        <taxon>Strophariaceae</taxon>
        <taxon>Hypholoma</taxon>
    </lineage>
</organism>
<dbReference type="PRINTS" id="PR01217">
    <property type="entry name" value="PRICHEXTENSN"/>
</dbReference>